<dbReference type="Gene3D" id="1.10.238.10">
    <property type="entry name" value="EF-hand"/>
    <property type="match status" value="3"/>
</dbReference>
<feature type="domain" description="EF-hand" evidence="4">
    <location>
        <begin position="10"/>
        <end position="45"/>
    </location>
</feature>
<proteinExistence type="predicted"/>
<evidence type="ECO:0000313" key="5">
    <source>
        <dbReference type="EMBL" id="OWF48457.1"/>
    </source>
</evidence>
<keyword evidence="2" id="KW-0106">Calcium</keyword>
<evidence type="ECO:0000313" key="6">
    <source>
        <dbReference type="Proteomes" id="UP000242188"/>
    </source>
</evidence>
<evidence type="ECO:0000256" key="1">
    <source>
        <dbReference type="ARBA" id="ARBA00022737"/>
    </source>
</evidence>
<dbReference type="InterPro" id="IPR002048">
    <property type="entry name" value="EF_hand_dom"/>
</dbReference>
<keyword evidence="6" id="KW-1185">Reference proteome</keyword>
<dbReference type="PROSITE" id="PS50222">
    <property type="entry name" value="EF_HAND_2"/>
    <property type="match status" value="3"/>
</dbReference>
<dbReference type="Pfam" id="PF13499">
    <property type="entry name" value="EF-hand_7"/>
    <property type="match status" value="1"/>
</dbReference>
<dbReference type="SUPFAM" id="SSF47473">
    <property type="entry name" value="EF-hand"/>
    <property type="match status" value="1"/>
</dbReference>
<comment type="caution">
    <text evidence="5">The sequence shown here is derived from an EMBL/GenBank/DDBJ whole genome shotgun (WGS) entry which is preliminary data.</text>
</comment>
<name>A0A210QI87_MIZYE</name>
<gene>
    <name evidence="5" type="ORF">KP79_PYT05092</name>
</gene>
<dbReference type="STRING" id="6573.A0A210QI87"/>
<dbReference type="PROSITE" id="PS00018">
    <property type="entry name" value="EF_HAND_1"/>
    <property type="match status" value="1"/>
</dbReference>
<evidence type="ECO:0000256" key="2">
    <source>
        <dbReference type="ARBA" id="ARBA00022837"/>
    </source>
</evidence>
<dbReference type="GO" id="GO:0016460">
    <property type="term" value="C:myosin II complex"/>
    <property type="evidence" value="ECO:0007669"/>
    <property type="project" value="TreeGrafter"/>
</dbReference>
<dbReference type="SMART" id="SM00054">
    <property type="entry name" value="EFh"/>
    <property type="match status" value="3"/>
</dbReference>
<dbReference type="PANTHER" id="PTHR23048:SF0">
    <property type="entry name" value="CALMODULIN LIKE 3"/>
    <property type="match status" value="1"/>
</dbReference>
<dbReference type="SMR" id="A0A210QI87"/>
<feature type="domain" description="EF-hand" evidence="4">
    <location>
        <begin position="83"/>
        <end position="118"/>
    </location>
</feature>
<dbReference type="FunFam" id="1.10.238.10:FF:000001">
    <property type="entry name" value="Calmodulin 1"/>
    <property type="match status" value="1"/>
</dbReference>
<dbReference type="InterPro" id="IPR011992">
    <property type="entry name" value="EF-hand-dom_pair"/>
</dbReference>
<protein>
    <submittedName>
        <fullName evidence="5">Troponin C</fullName>
    </submittedName>
</protein>
<feature type="domain" description="EF-hand" evidence="4">
    <location>
        <begin position="119"/>
        <end position="153"/>
    </location>
</feature>
<dbReference type="PANTHER" id="PTHR23048">
    <property type="entry name" value="MYOSIN LIGHT CHAIN 1, 3"/>
    <property type="match status" value="1"/>
</dbReference>
<accession>A0A210QI87</accession>
<dbReference type="Proteomes" id="UP000242188">
    <property type="component" value="Unassembled WGS sequence"/>
</dbReference>
<dbReference type="GO" id="GO:0005509">
    <property type="term" value="F:calcium ion binding"/>
    <property type="evidence" value="ECO:0007669"/>
    <property type="project" value="InterPro"/>
</dbReference>
<evidence type="ECO:0000256" key="3">
    <source>
        <dbReference type="ARBA" id="ARBA00023179"/>
    </source>
</evidence>
<dbReference type="InterPro" id="IPR050230">
    <property type="entry name" value="CALM/Myosin/TropC-like"/>
</dbReference>
<reference evidence="5 6" key="1">
    <citation type="journal article" date="2017" name="Nat. Ecol. Evol.">
        <title>Scallop genome provides insights into evolution of bilaterian karyotype and development.</title>
        <authorList>
            <person name="Wang S."/>
            <person name="Zhang J."/>
            <person name="Jiao W."/>
            <person name="Li J."/>
            <person name="Xun X."/>
            <person name="Sun Y."/>
            <person name="Guo X."/>
            <person name="Huan P."/>
            <person name="Dong B."/>
            <person name="Zhang L."/>
            <person name="Hu X."/>
            <person name="Sun X."/>
            <person name="Wang J."/>
            <person name="Zhao C."/>
            <person name="Wang Y."/>
            <person name="Wang D."/>
            <person name="Huang X."/>
            <person name="Wang R."/>
            <person name="Lv J."/>
            <person name="Li Y."/>
            <person name="Zhang Z."/>
            <person name="Liu B."/>
            <person name="Lu W."/>
            <person name="Hui Y."/>
            <person name="Liang J."/>
            <person name="Zhou Z."/>
            <person name="Hou R."/>
            <person name="Li X."/>
            <person name="Liu Y."/>
            <person name="Li H."/>
            <person name="Ning X."/>
            <person name="Lin Y."/>
            <person name="Zhao L."/>
            <person name="Xing Q."/>
            <person name="Dou J."/>
            <person name="Li Y."/>
            <person name="Mao J."/>
            <person name="Guo H."/>
            <person name="Dou H."/>
            <person name="Li T."/>
            <person name="Mu C."/>
            <person name="Jiang W."/>
            <person name="Fu Q."/>
            <person name="Fu X."/>
            <person name="Miao Y."/>
            <person name="Liu J."/>
            <person name="Yu Q."/>
            <person name="Li R."/>
            <person name="Liao H."/>
            <person name="Li X."/>
            <person name="Kong Y."/>
            <person name="Jiang Z."/>
            <person name="Chourrout D."/>
            <person name="Li R."/>
            <person name="Bao Z."/>
        </authorList>
    </citation>
    <scope>NUCLEOTIDE SEQUENCE [LARGE SCALE GENOMIC DNA]</scope>
    <source>
        <strain evidence="5 6">PY_sf001</strain>
    </source>
</reference>
<sequence>MTEEFRASEKQILDAKQAFCNVDKKKEGTVSCKDLGAIFKSLGLLVKDDKIKDWSDEMDEEATGRLNCDAWIQLFERKLKEDLDERELKEAFRVLDKEKKGVIKVDVLRWILSSLGDELTEEEIENMIAETDTDGSGTVDYEEFKCLMMSSDA</sequence>
<evidence type="ECO:0000259" key="4">
    <source>
        <dbReference type="PROSITE" id="PS50222"/>
    </source>
</evidence>
<keyword evidence="1" id="KW-0677">Repeat</keyword>
<dbReference type="EMBL" id="NEDP02003533">
    <property type="protein sequence ID" value="OWF48457.1"/>
    <property type="molecule type" value="Genomic_DNA"/>
</dbReference>
<dbReference type="OrthoDB" id="26525at2759"/>
<dbReference type="InterPro" id="IPR018247">
    <property type="entry name" value="EF_Hand_1_Ca_BS"/>
</dbReference>
<dbReference type="AlphaFoldDB" id="A0A210QI87"/>
<organism evidence="5 6">
    <name type="scientific">Mizuhopecten yessoensis</name>
    <name type="common">Japanese scallop</name>
    <name type="synonym">Patinopecten yessoensis</name>
    <dbReference type="NCBI Taxonomy" id="6573"/>
    <lineage>
        <taxon>Eukaryota</taxon>
        <taxon>Metazoa</taxon>
        <taxon>Spiralia</taxon>
        <taxon>Lophotrochozoa</taxon>
        <taxon>Mollusca</taxon>
        <taxon>Bivalvia</taxon>
        <taxon>Autobranchia</taxon>
        <taxon>Pteriomorphia</taxon>
        <taxon>Pectinida</taxon>
        <taxon>Pectinoidea</taxon>
        <taxon>Pectinidae</taxon>
        <taxon>Mizuhopecten</taxon>
    </lineage>
</organism>
<keyword evidence="3" id="KW-0514">Muscle protein</keyword>
<dbReference type="CDD" id="cd00051">
    <property type="entry name" value="EFh"/>
    <property type="match status" value="1"/>
</dbReference>